<keyword evidence="3" id="KW-1185">Reference proteome</keyword>
<evidence type="ECO:0000313" key="2">
    <source>
        <dbReference type="EMBL" id="KHF25873.1"/>
    </source>
</evidence>
<dbReference type="EMBL" id="JRAA01000001">
    <property type="protein sequence ID" value="KHF25873.1"/>
    <property type="molecule type" value="Genomic_DNA"/>
</dbReference>
<evidence type="ECO:0000259" key="1">
    <source>
        <dbReference type="PROSITE" id="PS50206"/>
    </source>
</evidence>
<dbReference type="eggNOG" id="COG0607">
    <property type="taxonomic scope" value="Bacteria"/>
</dbReference>
<dbReference type="SUPFAM" id="SSF52821">
    <property type="entry name" value="Rhodanese/Cell cycle control phosphatase"/>
    <property type="match status" value="1"/>
</dbReference>
<reference evidence="2 3" key="1">
    <citation type="journal article" date="2014" name="BMC Genomics">
        <title>The genome of the intracellular bacterium of the coastal bivalve, Solemya velum: a blueprint for thriving in and out of symbiosis.</title>
        <authorList>
            <person name="Dmytrenko O."/>
            <person name="Russell S.L."/>
            <person name="Loo W.T."/>
            <person name="Fontanez K.M."/>
            <person name="Liao L."/>
            <person name="Roeselers G."/>
            <person name="Sharma R."/>
            <person name="Stewart F.J."/>
            <person name="Newton I.L."/>
            <person name="Woyke T."/>
            <person name="Wu D."/>
            <person name="Lang J.M."/>
            <person name="Eisen J.A."/>
            <person name="Cavanaugh C.M."/>
        </authorList>
    </citation>
    <scope>NUCLEOTIDE SEQUENCE [LARGE SCALE GENOMIC DNA]</scope>
    <source>
        <strain evidence="2 3">WH</strain>
    </source>
</reference>
<proteinExistence type="predicted"/>
<feature type="domain" description="Rhodanese" evidence="1">
    <location>
        <begin position="35"/>
        <end position="151"/>
    </location>
</feature>
<dbReference type="InterPro" id="IPR036873">
    <property type="entry name" value="Rhodanese-like_dom_sf"/>
</dbReference>
<organism evidence="2 3">
    <name type="scientific">Solemya velum gill symbiont</name>
    <dbReference type="NCBI Taxonomy" id="2340"/>
    <lineage>
        <taxon>Bacteria</taxon>
        <taxon>Pseudomonadati</taxon>
        <taxon>Pseudomonadota</taxon>
        <taxon>Gammaproteobacteria</taxon>
        <taxon>sulfur-oxidizing symbionts</taxon>
    </lineage>
</organism>
<comment type="caution">
    <text evidence="2">The sequence shown here is derived from an EMBL/GenBank/DDBJ whole genome shotgun (WGS) entry which is preliminary data.</text>
</comment>
<gene>
    <name evidence="2" type="ORF">JV46_13400</name>
</gene>
<accession>A0A0B0H6T5</accession>
<name>A0A0B0H6T5_SOVGS</name>
<dbReference type="PROSITE" id="PS50206">
    <property type="entry name" value="RHODANESE_3"/>
    <property type="match status" value="1"/>
</dbReference>
<dbReference type="Proteomes" id="UP000030856">
    <property type="component" value="Unassembled WGS sequence"/>
</dbReference>
<protein>
    <submittedName>
        <fullName evidence="2">Rhodanese-like sulfurtransferase</fullName>
    </submittedName>
</protein>
<dbReference type="Gene3D" id="3.40.250.10">
    <property type="entry name" value="Rhodanese-like domain"/>
    <property type="match status" value="1"/>
</dbReference>
<evidence type="ECO:0000313" key="3">
    <source>
        <dbReference type="Proteomes" id="UP000030856"/>
    </source>
</evidence>
<dbReference type="InterPro" id="IPR001763">
    <property type="entry name" value="Rhodanese-like_dom"/>
</dbReference>
<sequence length="253" mass="27367">MTLFCLSTVSAEGSRYDLPRSYNSEISSAGEFLEMQTGTVLIDVRRLREYRAGHPINPNGLANNQEAYNVPFPHIVGYGDQDPQFFFDAVVAVITGLGGDENTPITTLCRTGFRSVLAANILTDPGAHGVTGTAFTNVRNIWEGFVGRELEAFFAPLGVDSLEAIGQTDLLGKGKKGVPHSLLGHEALHHNYLDLNNNGVIDEHTADVCTDTPDNNPDKDGWRNHQALPWGTGVSATYAYLGDTAQYPSCVSP</sequence>
<dbReference type="AlphaFoldDB" id="A0A0B0H6T5"/>
<keyword evidence="2" id="KW-0808">Transferase</keyword>
<dbReference type="GO" id="GO:0016740">
    <property type="term" value="F:transferase activity"/>
    <property type="evidence" value="ECO:0007669"/>
    <property type="project" value="UniProtKB-KW"/>
</dbReference>